<evidence type="ECO:0000313" key="1">
    <source>
        <dbReference type="EMBL" id="AFN83926.1"/>
    </source>
</evidence>
<dbReference type="OrthoDB" id="2191485at2759"/>
<dbReference type="KEGG" id="ero:EROM_101110"/>
<proteinExistence type="predicted"/>
<dbReference type="GeneID" id="20564541"/>
<dbReference type="EMBL" id="CP003529">
    <property type="protein sequence ID" value="AFN83926.1"/>
    <property type="molecule type" value="Genomic_DNA"/>
</dbReference>
<keyword evidence="2" id="KW-1185">Reference proteome</keyword>
<name>I6ZVY8_ENCRO</name>
<dbReference type="VEuPathDB" id="MicrosporidiaDB:EROM_101110"/>
<dbReference type="AlphaFoldDB" id="I6ZVY8"/>
<reference evidence="1 2" key="1">
    <citation type="journal article" date="2012" name="Proc. Natl. Acad. Sci. U.S.A.">
        <title>Gain and loss of multiple functionally related, horizontally transferred genes in the reduced genomes of two microsporidian parasites.</title>
        <authorList>
            <person name="Pombert J.-F."/>
            <person name="Selman M."/>
            <person name="Burki F."/>
            <person name="Bardell F.T."/>
            <person name="Farinelli L."/>
            <person name="Solter L.F."/>
            <person name="Whitman D.W."/>
            <person name="Weiss L.M."/>
            <person name="Corradi N."/>
            <person name="Keeling P.J."/>
        </authorList>
    </citation>
    <scope>NUCLEOTIDE SEQUENCE [LARGE SCALE GENOMIC DNA]</scope>
    <source>
        <strain evidence="1 2">SJ-2008</strain>
    </source>
</reference>
<evidence type="ECO:0000313" key="2">
    <source>
        <dbReference type="Proteomes" id="UP000010094"/>
    </source>
</evidence>
<dbReference type="HOGENOM" id="CLU_1835159_0_0_1"/>
<sequence>MCSNIRIIERNNSAQIDVLLYDHVLAHIILDTRMEPSSVRQFSINSLGNNQNSSVKVFVNSRKVDFAYELILGYVLGCVGIEEYDCKVYLFDEIDDLCVLKNLIFAIDEKFNIELKASSEDGRIMIALRGKIVYETTAMI</sequence>
<accession>I6ZVY8</accession>
<gene>
    <name evidence="1" type="ordered locus">EROM_101110</name>
</gene>
<dbReference type="Proteomes" id="UP000010094">
    <property type="component" value="Chromosome X"/>
</dbReference>
<organism evidence="1 2">
    <name type="scientific">Encephalitozoon romaleae (strain SJ-2008)</name>
    <name type="common">Microsporidian parasite</name>
    <dbReference type="NCBI Taxonomy" id="1178016"/>
    <lineage>
        <taxon>Eukaryota</taxon>
        <taxon>Fungi</taxon>
        <taxon>Fungi incertae sedis</taxon>
        <taxon>Microsporidia</taxon>
        <taxon>Unikaryonidae</taxon>
        <taxon>Encephalitozoon</taxon>
    </lineage>
</organism>
<dbReference type="RefSeq" id="XP_009265423.1">
    <property type="nucleotide sequence ID" value="XM_009267148.1"/>
</dbReference>
<protein>
    <submittedName>
        <fullName evidence="1">Uncharacterized protein</fullName>
    </submittedName>
</protein>